<sequence>MYEGVSYINLGLAGIFIGFVIIAFIPPKVIDLDVYIKTIISYQSSLNNMVKALNLEGNPVFIPSYEDLPNGGIFIPKYKNFSINLGMFDEETFLVNGGGILITPPIGYRFIEDFEDYSDIKLKETDLGLAISVASSVLKIFGLVEGIDFEEKNESIKIIVENLKVQYNGYKIPCPIISSIVYLVSLSLNQLIYIENIKKEENYIEINLKKLGSVDEHLW</sequence>
<feature type="transmembrane region" description="Helical" evidence="1">
    <location>
        <begin position="6"/>
        <end position="25"/>
    </location>
</feature>
<keyword evidence="1" id="KW-0472">Membrane</keyword>
<dbReference type="Proteomes" id="UP000003706">
    <property type="component" value="Unassembled WGS sequence"/>
</dbReference>
<evidence type="ECO:0000313" key="3">
    <source>
        <dbReference type="EMBL" id="EHP88353.1"/>
    </source>
</evidence>
<gene>
    <name evidence="3" type="ORF">MetfoDRAFT_0464</name>
</gene>
<organism evidence="3 4">
    <name type="scientific">Methanotorris formicicus Mc-S-70</name>
    <dbReference type="NCBI Taxonomy" id="647171"/>
    <lineage>
        <taxon>Archaea</taxon>
        <taxon>Methanobacteriati</taxon>
        <taxon>Methanobacteriota</taxon>
        <taxon>Methanomada group</taxon>
        <taxon>Methanococci</taxon>
        <taxon>Methanococcales</taxon>
        <taxon>Methanocaldococcaceae</taxon>
        <taxon>Methanotorris</taxon>
    </lineage>
</organism>
<evidence type="ECO:0000313" key="4">
    <source>
        <dbReference type="Proteomes" id="UP000003706"/>
    </source>
</evidence>
<proteinExistence type="predicted"/>
<dbReference type="InterPro" id="IPR058288">
    <property type="entry name" value="DUF7982"/>
</dbReference>
<dbReference type="RefSeq" id="WP_007043908.1">
    <property type="nucleotide sequence ID" value="NZ_AGJL01000008.1"/>
</dbReference>
<keyword evidence="1" id="KW-1133">Transmembrane helix</keyword>
<keyword evidence="4" id="KW-1185">Reference proteome</keyword>
<feature type="domain" description="DUF7982" evidence="2">
    <location>
        <begin position="10"/>
        <end position="163"/>
    </location>
</feature>
<accession>H1KXE1</accession>
<protein>
    <recommendedName>
        <fullName evidence="2">DUF7982 domain-containing protein</fullName>
    </recommendedName>
</protein>
<evidence type="ECO:0000256" key="1">
    <source>
        <dbReference type="SAM" id="Phobius"/>
    </source>
</evidence>
<dbReference type="Pfam" id="PF25939">
    <property type="entry name" value="DUF7982"/>
    <property type="match status" value="1"/>
</dbReference>
<evidence type="ECO:0000259" key="2">
    <source>
        <dbReference type="Pfam" id="PF25939"/>
    </source>
</evidence>
<reference evidence="3 4" key="1">
    <citation type="submission" date="2011-09" db="EMBL/GenBank/DDBJ databases">
        <title>The draft genome of Methanotorris formicicus Mc-S-70.</title>
        <authorList>
            <consortium name="US DOE Joint Genome Institute (JGI-PGF)"/>
            <person name="Lucas S."/>
            <person name="Han J."/>
            <person name="Lapidus A."/>
            <person name="Cheng J.-F."/>
            <person name="Goodwin L."/>
            <person name="Pitluck S."/>
            <person name="Peters L."/>
            <person name="Land M.L."/>
            <person name="Hauser L."/>
            <person name="Sieprawska-Lupa M."/>
            <person name="Takai K."/>
            <person name="Miyazaki J."/>
            <person name="Whitman W."/>
            <person name="Woyke T.J."/>
        </authorList>
    </citation>
    <scope>NUCLEOTIDE SEQUENCE [LARGE SCALE GENOMIC DNA]</scope>
    <source>
        <strain evidence="3 4">Mc-S-70</strain>
    </source>
</reference>
<name>H1KXE1_9EURY</name>
<comment type="caution">
    <text evidence="3">The sequence shown here is derived from an EMBL/GenBank/DDBJ whole genome shotgun (WGS) entry which is preliminary data.</text>
</comment>
<dbReference type="AlphaFoldDB" id="H1KXE1"/>
<keyword evidence="1" id="KW-0812">Transmembrane</keyword>
<dbReference type="EMBL" id="AGJL01000008">
    <property type="protein sequence ID" value="EHP88353.1"/>
    <property type="molecule type" value="Genomic_DNA"/>
</dbReference>
<dbReference type="STRING" id="647171.MetfoDRAFT_0464"/>
<dbReference type="OrthoDB" id="66108at2157"/>